<comment type="caution">
    <text evidence="1">The sequence shown here is derived from an EMBL/GenBank/DDBJ whole genome shotgun (WGS) entry which is preliminary data.</text>
</comment>
<reference evidence="1 2" key="1">
    <citation type="journal article" date="2021" name="Elife">
        <title>Chloroplast acquisition without the gene transfer in kleptoplastic sea slugs, Plakobranchus ocellatus.</title>
        <authorList>
            <person name="Maeda T."/>
            <person name="Takahashi S."/>
            <person name="Yoshida T."/>
            <person name="Shimamura S."/>
            <person name="Takaki Y."/>
            <person name="Nagai Y."/>
            <person name="Toyoda A."/>
            <person name="Suzuki Y."/>
            <person name="Arimoto A."/>
            <person name="Ishii H."/>
            <person name="Satoh N."/>
            <person name="Nishiyama T."/>
            <person name="Hasebe M."/>
            <person name="Maruyama T."/>
            <person name="Minagawa J."/>
            <person name="Obokata J."/>
            <person name="Shigenobu S."/>
        </authorList>
    </citation>
    <scope>NUCLEOTIDE SEQUENCE [LARGE SCALE GENOMIC DNA]</scope>
</reference>
<organism evidence="1 2">
    <name type="scientific">Plakobranchus ocellatus</name>
    <dbReference type="NCBI Taxonomy" id="259542"/>
    <lineage>
        <taxon>Eukaryota</taxon>
        <taxon>Metazoa</taxon>
        <taxon>Spiralia</taxon>
        <taxon>Lophotrochozoa</taxon>
        <taxon>Mollusca</taxon>
        <taxon>Gastropoda</taxon>
        <taxon>Heterobranchia</taxon>
        <taxon>Euthyneura</taxon>
        <taxon>Panpulmonata</taxon>
        <taxon>Sacoglossa</taxon>
        <taxon>Placobranchoidea</taxon>
        <taxon>Plakobranchidae</taxon>
        <taxon>Plakobranchus</taxon>
    </lineage>
</organism>
<sequence>MFQVQEDITQKKAAARMIATALRIGVARDSAASTGPALEVTENIQSEIKEGMLRLAIGKAVSNCAVLGEEKKMVEIWMR</sequence>
<accession>A0AAV4AJ45</accession>
<proteinExistence type="predicted"/>
<evidence type="ECO:0000313" key="2">
    <source>
        <dbReference type="Proteomes" id="UP000735302"/>
    </source>
</evidence>
<evidence type="ECO:0000313" key="1">
    <source>
        <dbReference type="EMBL" id="GFO07022.1"/>
    </source>
</evidence>
<protein>
    <submittedName>
        <fullName evidence="1">Uncharacterized protein</fullName>
    </submittedName>
</protein>
<dbReference type="Proteomes" id="UP000735302">
    <property type="component" value="Unassembled WGS sequence"/>
</dbReference>
<keyword evidence="2" id="KW-1185">Reference proteome</keyword>
<dbReference type="AlphaFoldDB" id="A0AAV4AJ45"/>
<gene>
    <name evidence="1" type="ORF">PoB_003352700</name>
</gene>
<dbReference type="EMBL" id="BLXT01003831">
    <property type="protein sequence ID" value="GFO07022.1"/>
    <property type="molecule type" value="Genomic_DNA"/>
</dbReference>
<name>A0AAV4AJ45_9GAST</name>